<proteinExistence type="predicted"/>
<name>A0A067PMD9_9AGAM</name>
<dbReference type="Proteomes" id="UP000027265">
    <property type="component" value="Unassembled WGS sequence"/>
</dbReference>
<dbReference type="AlphaFoldDB" id="A0A067PMD9"/>
<evidence type="ECO:0000313" key="2">
    <source>
        <dbReference type="Proteomes" id="UP000027265"/>
    </source>
</evidence>
<reference evidence="2" key="1">
    <citation type="journal article" date="2014" name="Proc. Natl. Acad. Sci. U.S.A.">
        <title>Extensive sampling of basidiomycete genomes demonstrates inadequacy of the white-rot/brown-rot paradigm for wood decay fungi.</title>
        <authorList>
            <person name="Riley R."/>
            <person name="Salamov A.A."/>
            <person name="Brown D.W."/>
            <person name="Nagy L.G."/>
            <person name="Floudas D."/>
            <person name="Held B.W."/>
            <person name="Levasseur A."/>
            <person name="Lombard V."/>
            <person name="Morin E."/>
            <person name="Otillar R."/>
            <person name="Lindquist E.A."/>
            <person name="Sun H."/>
            <person name="LaButti K.M."/>
            <person name="Schmutz J."/>
            <person name="Jabbour D."/>
            <person name="Luo H."/>
            <person name="Baker S.E."/>
            <person name="Pisabarro A.G."/>
            <person name="Walton J.D."/>
            <person name="Blanchette R.A."/>
            <person name="Henrissat B."/>
            <person name="Martin F."/>
            <person name="Cullen D."/>
            <person name="Hibbett D.S."/>
            <person name="Grigoriev I.V."/>
        </authorList>
    </citation>
    <scope>NUCLEOTIDE SEQUENCE [LARGE SCALE GENOMIC DNA]</scope>
    <source>
        <strain evidence="2">MUCL 33604</strain>
    </source>
</reference>
<evidence type="ECO:0000313" key="1">
    <source>
        <dbReference type="EMBL" id="KDQ55968.1"/>
    </source>
</evidence>
<protein>
    <submittedName>
        <fullName evidence="1">Uncharacterized protein</fullName>
    </submittedName>
</protein>
<sequence length="96" mass="10546">MLILSLVVPALGSDVYPVQQHKITCSYCVHGFLSQGYLQNIPFCPTSSSARLFPGPHSYSHPSEVHSHRLDERSQHAEANALMKLLSNTSINSLSP</sequence>
<keyword evidence="2" id="KW-1185">Reference proteome</keyword>
<dbReference type="EMBL" id="KL197723">
    <property type="protein sequence ID" value="KDQ55968.1"/>
    <property type="molecule type" value="Genomic_DNA"/>
</dbReference>
<dbReference type="InParanoid" id="A0A067PMD9"/>
<accession>A0A067PMD9</accession>
<dbReference type="HOGENOM" id="CLU_2360023_0_0_1"/>
<gene>
    <name evidence="1" type="ORF">JAAARDRAFT_316005</name>
</gene>
<organism evidence="1 2">
    <name type="scientific">Jaapia argillacea MUCL 33604</name>
    <dbReference type="NCBI Taxonomy" id="933084"/>
    <lineage>
        <taxon>Eukaryota</taxon>
        <taxon>Fungi</taxon>
        <taxon>Dikarya</taxon>
        <taxon>Basidiomycota</taxon>
        <taxon>Agaricomycotina</taxon>
        <taxon>Agaricomycetes</taxon>
        <taxon>Agaricomycetidae</taxon>
        <taxon>Jaapiales</taxon>
        <taxon>Jaapiaceae</taxon>
        <taxon>Jaapia</taxon>
    </lineage>
</organism>